<gene>
    <name evidence="2" type="ORF">IAD42_03030</name>
</gene>
<comment type="caution">
    <text evidence="2">The sequence shown here is derived from an EMBL/GenBank/DDBJ whole genome shotgun (WGS) entry which is preliminary data.</text>
</comment>
<keyword evidence="1" id="KW-1133">Transmembrane helix</keyword>
<proteinExistence type="predicted"/>
<sequence>MGVMVLKVIRRMLSMCEISWELLIRALQLSCVLLFCSFMLFLSTGPLTIWNYDTYKLAQEFSTLPQAILLVAMIAGAVIEERSL</sequence>
<accession>A0A9D1G417</accession>
<organism evidence="2 3">
    <name type="scientific">Candidatus Scatomorpha pullistercoris</name>
    <dbReference type="NCBI Taxonomy" id="2840929"/>
    <lineage>
        <taxon>Bacteria</taxon>
        <taxon>Bacillati</taxon>
        <taxon>Bacillota</taxon>
        <taxon>Clostridia</taxon>
        <taxon>Eubacteriales</taxon>
        <taxon>Candidatus Scatomorpha</taxon>
    </lineage>
</organism>
<keyword evidence="1" id="KW-0812">Transmembrane</keyword>
<evidence type="ECO:0000313" key="3">
    <source>
        <dbReference type="Proteomes" id="UP000886876"/>
    </source>
</evidence>
<name>A0A9D1G417_9FIRM</name>
<evidence type="ECO:0000313" key="2">
    <source>
        <dbReference type="EMBL" id="HIS96930.1"/>
    </source>
</evidence>
<dbReference type="Proteomes" id="UP000886876">
    <property type="component" value="Unassembled WGS sequence"/>
</dbReference>
<keyword evidence="1" id="KW-0472">Membrane</keyword>
<reference evidence="2" key="1">
    <citation type="submission" date="2020-10" db="EMBL/GenBank/DDBJ databases">
        <authorList>
            <person name="Gilroy R."/>
        </authorList>
    </citation>
    <scope>NUCLEOTIDE SEQUENCE</scope>
    <source>
        <strain evidence="2">ChiHecec3B27-6122</strain>
    </source>
</reference>
<feature type="transmembrane region" description="Helical" evidence="1">
    <location>
        <begin position="20"/>
        <end position="41"/>
    </location>
</feature>
<dbReference type="AlphaFoldDB" id="A0A9D1G417"/>
<reference evidence="2" key="2">
    <citation type="journal article" date="2021" name="PeerJ">
        <title>Extensive microbial diversity within the chicken gut microbiome revealed by metagenomics and culture.</title>
        <authorList>
            <person name="Gilroy R."/>
            <person name="Ravi A."/>
            <person name="Getino M."/>
            <person name="Pursley I."/>
            <person name="Horton D.L."/>
            <person name="Alikhan N.F."/>
            <person name="Baker D."/>
            <person name="Gharbi K."/>
            <person name="Hall N."/>
            <person name="Watson M."/>
            <person name="Adriaenssens E.M."/>
            <person name="Foster-Nyarko E."/>
            <person name="Jarju S."/>
            <person name="Secka A."/>
            <person name="Antonio M."/>
            <person name="Oren A."/>
            <person name="Chaudhuri R.R."/>
            <person name="La Ragione R."/>
            <person name="Hildebrand F."/>
            <person name="Pallen M.J."/>
        </authorList>
    </citation>
    <scope>NUCLEOTIDE SEQUENCE</scope>
    <source>
        <strain evidence="2">ChiHecec3B27-6122</strain>
    </source>
</reference>
<dbReference type="EMBL" id="DVJS01000068">
    <property type="protein sequence ID" value="HIS96930.1"/>
    <property type="molecule type" value="Genomic_DNA"/>
</dbReference>
<feature type="transmembrane region" description="Helical" evidence="1">
    <location>
        <begin position="61"/>
        <end position="79"/>
    </location>
</feature>
<protein>
    <submittedName>
        <fullName evidence="2">Uncharacterized protein</fullName>
    </submittedName>
</protein>
<evidence type="ECO:0000256" key="1">
    <source>
        <dbReference type="SAM" id="Phobius"/>
    </source>
</evidence>